<dbReference type="InterPro" id="IPR036910">
    <property type="entry name" value="HMG_box_dom_sf"/>
</dbReference>
<evidence type="ECO:0000313" key="7">
    <source>
        <dbReference type="Proteomes" id="UP000324800"/>
    </source>
</evidence>
<evidence type="ECO:0000259" key="5">
    <source>
        <dbReference type="PROSITE" id="PS51998"/>
    </source>
</evidence>
<feature type="compositionally biased region" description="Acidic residues" evidence="3">
    <location>
        <begin position="1"/>
        <end position="10"/>
    </location>
</feature>
<proteinExistence type="predicted"/>
<feature type="region of interest" description="Disordered" evidence="3">
    <location>
        <begin position="1"/>
        <end position="40"/>
    </location>
</feature>
<dbReference type="Pfam" id="PF08766">
    <property type="entry name" value="DEK_C"/>
    <property type="match status" value="1"/>
</dbReference>
<dbReference type="GO" id="GO:0005634">
    <property type="term" value="C:nucleus"/>
    <property type="evidence" value="ECO:0007669"/>
    <property type="project" value="UniProtKB-UniRule"/>
</dbReference>
<evidence type="ECO:0000256" key="2">
    <source>
        <dbReference type="PROSITE-ProRule" id="PRU00267"/>
    </source>
</evidence>
<name>A0A5J4WBY8_9EUKA</name>
<reference evidence="6 7" key="1">
    <citation type="submission" date="2019-03" db="EMBL/GenBank/DDBJ databases">
        <title>Single cell metagenomics reveals metabolic interactions within the superorganism composed of flagellate Streblomastix strix and complex community of Bacteroidetes bacteria on its surface.</title>
        <authorList>
            <person name="Treitli S.C."/>
            <person name="Kolisko M."/>
            <person name="Husnik F."/>
            <person name="Keeling P."/>
            <person name="Hampl V."/>
        </authorList>
    </citation>
    <scope>NUCLEOTIDE SEQUENCE [LARGE SCALE GENOMIC DNA]</scope>
    <source>
        <strain evidence="6">ST1C</strain>
    </source>
</reference>
<dbReference type="Gene3D" id="1.10.30.10">
    <property type="entry name" value="High mobility group box domain"/>
    <property type="match status" value="1"/>
</dbReference>
<organism evidence="6 7">
    <name type="scientific">Streblomastix strix</name>
    <dbReference type="NCBI Taxonomy" id="222440"/>
    <lineage>
        <taxon>Eukaryota</taxon>
        <taxon>Metamonada</taxon>
        <taxon>Preaxostyla</taxon>
        <taxon>Oxymonadida</taxon>
        <taxon>Streblomastigidae</taxon>
        <taxon>Streblomastix</taxon>
    </lineage>
</organism>
<evidence type="ECO:0000256" key="1">
    <source>
        <dbReference type="ARBA" id="ARBA00023125"/>
    </source>
</evidence>
<gene>
    <name evidence="6" type="ORF">EZS28_012299</name>
</gene>
<dbReference type="GO" id="GO:0003677">
    <property type="term" value="F:DNA binding"/>
    <property type="evidence" value="ECO:0007669"/>
    <property type="project" value="UniProtKB-UniRule"/>
</dbReference>
<comment type="caution">
    <text evidence="6">The sequence shown here is derived from an EMBL/GenBank/DDBJ whole genome shotgun (WGS) entry which is preliminary data.</text>
</comment>
<evidence type="ECO:0000259" key="4">
    <source>
        <dbReference type="PROSITE" id="PS50118"/>
    </source>
</evidence>
<dbReference type="InterPro" id="IPR050342">
    <property type="entry name" value="HMGB"/>
</dbReference>
<feature type="domain" description="DEK-C" evidence="5">
    <location>
        <begin position="132"/>
        <end position="188"/>
    </location>
</feature>
<keyword evidence="1 2" id="KW-0238">DNA-binding</keyword>
<sequence length="203" mass="23440">MSESEEEDQQVEEKTRGTGKKKKGKKALAKDPNAPKHPMPPYLIFQKEVREKVLQKLQDENNGVRPQPTVVSSSVGKLWRSLTTEQKQPYIDIFEKQQKEYQLRVQEYENSGKKAEWLKLHSGGMNETQNSTPSPEALAIKIRQYFNSNQGEDQLSLKKIRRHLESQFKCNLREQKALIQALVNNTADEEVNTRRSSDQSQSQ</sequence>
<accession>A0A5J4WBY8</accession>
<dbReference type="Proteomes" id="UP000324800">
    <property type="component" value="Unassembled WGS sequence"/>
</dbReference>
<dbReference type="OrthoDB" id="1919336at2759"/>
<feature type="domain" description="HMG box" evidence="4">
    <location>
        <begin position="35"/>
        <end position="109"/>
    </location>
</feature>
<dbReference type="PANTHER" id="PTHR48112:SF22">
    <property type="entry name" value="MITOCHONDRIAL TRANSCRIPTION FACTOR A, ISOFORM B"/>
    <property type="match status" value="1"/>
</dbReference>
<dbReference type="SMART" id="SM00398">
    <property type="entry name" value="HMG"/>
    <property type="match status" value="1"/>
</dbReference>
<dbReference type="PANTHER" id="PTHR48112">
    <property type="entry name" value="HIGH MOBILITY GROUP PROTEIN DSP1"/>
    <property type="match status" value="1"/>
</dbReference>
<dbReference type="AlphaFoldDB" id="A0A5J4WBY8"/>
<dbReference type="EMBL" id="SNRW01002633">
    <property type="protein sequence ID" value="KAA6392176.1"/>
    <property type="molecule type" value="Genomic_DNA"/>
</dbReference>
<dbReference type="InterPro" id="IPR009071">
    <property type="entry name" value="HMG_box_dom"/>
</dbReference>
<feature type="DNA-binding region" description="HMG box" evidence="2">
    <location>
        <begin position="35"/>
        <end position="109"/>
    </location>
</feature>
<evidence type="ECO:0000313" key="6">
    <source>
        <dbReference type="EMBL" id="KAA6392176.1"/>
    </source>
</evidence>
<dbReference type="PROSITE" id="PS51998">
    <property type="entry name" value="DEK_C"/>
    <property type="match status" value="1"/>
</dbReference>
<feature type="compositionally biased region" description="Basic residues" evidence="3">
    <location>
        <begin position="17"/>
        <end position="27"/>
    </location>
</feature>
<dbReference type="SUPFAM" id="SSF47095">
    <property type="entry name" value="HMG-box"/>
    <property type="match status" value="1"/>
</dbReference>
<dbReference type="PROSITE" id="PS50118">
    <property type="entry name" value="HMG_BOX_2"/>
    <property type="match status" value="1"/>
</dbReference>
<dbReference type="Pfam" id="PF00505">
    <property type="entry name" value="HMG_box"/>
    <property type="match status" value="1"/>
</dbReference>
<evidence type="ECO:0000256" key="3">
    <source>
        <dbReference type="SAM" id="MobiDB-lite"/>
    </source>
</evidence>
<protein>
    <submittedName>
        <fullName evidence="6">Uncharacterized protein</fullName>
    </submittedName>
</protein>
<dbReference type="InterPro" id="IPR014876">
    <property type="entry name" value="DEK_C"/>
</dbReference>
<keyword evidence="2" id="KW-0539">Nucleus</keyword>